<dbReference type="Proteomes" id="UP000580891">
    <property type="component" value="Unassembled WGS sequence"/>
</dbReference>
<gene>
    <name evidence="1" type="ORF">HNQ85_003333</name>
</gene>
<keyword evidence="2" id="KW-1185">Reference proteome</keyword>
<name>A0A7V9Z2R4_9BACL</name>
<sequence length="54" mass="6353">MKIQTNRLNHPSYLSDFTKYSIIYIKTAEKYRILEFLLDGIVFLKVYACGSYLA</sequence>
<evidence type="ECO:0000313" key="2">
    <source>
        <dbReference type="Proteomes" id="UP000580891"/>
    </source>
</evidence>
<accession>A0A7V9Z2R4</accession>
<reference evidence="1 2" key="1">
    <citation type="submission" date="2020-07" db="EMBL/GenBank/DDBJ databases">
        <title>Genomic Encyclopedia of Type Strains, Phase IV (KMG-IV): sequencing the most valuable type-strain genomes for metagenomic binning, comparative biology and taxonomic classification.</title>
        <authorList>
            <person name="Goeker M."/>
        </authorList>
    </citation>
    <scope>NUCLEOTIDE SEQUENCE [LARGE SCALE GENOMIC DNA]</scope>
    <source>
        <strain evidence="1 2">DSM 25220</strain>
    </source>
</reference>
<dbReference type="EMBL" id="JACDUU010000011">
    <property type="protein sequence ID" value="MBA2873018.1"/>
    <property type="molecule type" value="Genomic_DNA"/>
</dbReference>
<dbReference type="AlphaFoldDB" id="A0A7V9Z2R4"/>
<protein>
    <submittedName>
        <fullName evidence="1">Uncharacterized protein</fullName>
    </submittedName>
</protein>
<comment type="caution">
    <text evidence="1">The sequence shown here is derived from an EMBL/GenBank/DDBJ whole genome shotgun (WGS) entry which is preliminary data.</text>
</comment>
<organism evidence="1 2">
    <name type="scientific">[Anoxybacillus] calidus</name>
    <dbReference type="NCBI Taxonomy" id="575178"/>
    <lineage>
        <taxon>Bacteria</taxon>
        <taxon>Bacillati</taxon>
        <taxon>Bacillota</taxon>
        <taxon>Bacilli</taxon>
        <taxon>Bacillales</taxon>
        <taxon>Anoxybacillaceae</taxon>
        <taxon>Paranoxybacillus</taxon>
    </lineage>
</organism>
<proteinExistence type="predicted"/>
<evidence type="ECO:0000313" key="1">
    <source>
        <dbReference type="EMBL" id="MBA2873018.1"/>
    </source>
</evidence>